<evidence type="ECO:0000313" key="3">
    <source>
        <dbReference type="Proteomes" id="UP000626109"/>
    </source>
</evidence>
<sequence length="118" mass="13578">MAPSKKSLPKGYRHRKDNRWAKKKKKPVLVPEEPSAPPVLPSLRGKKKLTQEQRDERQLVLIPEGVQEETTRPEQDWYNYEDGLPAPMDKIILMARILKGEYPVESQRTPSAGLPRPL</sequence>
<reference evidence="2" key="1">
    <citation type="submission" date="2021-02" db="EMBL/GenBank/DDBJ databases">
        <authorList>
            <person name="Dougan E. K."/>
            <person name="Rhodes N."/>
            <person name="Thang M."/>
            <person name="Chan C."/>
        </authorList>
    </citation>
    <scope>NUCLEOTIDE SEQUENCE</scope>
</reference>
<name>A0A813M125_POLGL</name>
<dbReference type="Proteomes" id="UP000626109">
    <property type="component" value="Unassembled WGS sequence"/>
</dbReference>
<comment type="caution">
    <text evidence="2">The sequence shown here is derived from an EMBL/GenBank/DDBJ whole genome shotgun (WGS) entry which is preliminary data.</text>
</comment>
<evidence type="ECO:0000256" key="1">
    <source>
        <dbReference type="SAM" id="MobiDB-lite"/>
    </source>
</evidence>
<gene>
    <name evidence="2" type="ORF">PGLA2088_LOCUS51518</name>
</gene>
<evidence type="ECO:0000313" key="2">
    <source>
        <dbReference type="EMBL" id="CAE8743678.1"/>
    </source>
</evidence>
<protein>
    <submittedName>
        <fullName evidence="2">Uncharacterized protein</fullName>
    </submittedName>
</protein>
<dbReference type="EMBL" id="CAJNNW010037665">
    <property type="protein sequence ID" value="CAE8743678.1"/>
    <property type="molecule type" value="Genomic_DNA"/>
</dbReference>
<organism evidence="2 3">
    <name type="scientific">Polarella glacialis</name>
    <name type="common">Dinoflagellate</name>
    <dbReference type="NCBI Taxonomy" id="89957"/>
    <lineage>
        <taxon>Eukaryota</taxon>
        <taxon>Sar</taxon>
        <taxon>Alveolata</taxon>
        <taxon>Dinophyceae</taxon>
        <taxon>Suessiales</taxon>
        <taxon>Suessiaceae</taxon>
        <taxon>Polarella</taxon>
    </lineage>
</organism>
<feature type="region of interest" description="Disordered" evidence="1">
    <location>
        <begin position="1"/>
        <end position="55"/>
    </location>
</feature>
<dbReference type="AlphaFoldDB" id="A0A813M125"/>
<proteinExistence type="predicted"/>
<accession>A0A813M125</accession>
<feature type="compositionally biased region" description="Basic residues" evidence="1">
    <location>
        <begin position="7"/>
        <end position="27"/>
    </location>
</feature>